<keyword evidence="3" id="KW-1185">Reference proteome</keyword>
<feature type="region of interest" description="Disordered" evidence="1">
    <location>
        <begin position="1"/>
        <end position="64"/>
    </location>
</feature>
<dbReference type="AlphaFoldDB" id="A0AAD5V348"/>
<evidence type="ECO:0000313" key="2">
    <source>
        <dbReference type="EMBL" id="KAJ3484837.1"/>
    </source>
</evidence>
<gene>
    <name evidence="2" type="ORF">NLI96_g5367</name>
</gene>
<reference evidence="2" key="1">
    <citation type="submission" date="2022-07" db="EMBL/GenBank/DDBJ databases">
        <title>Genome Sequence of Physisporinus lineatus.</title>
        <authorList>
            <person name="Buettner E."/>
        </authorList>
    </citation>
    <scope>NUCLEOTIDE SEQUENCE</scope>
    <source>
        <strain evidence="2">VT162</strain>
    </source>
</reference>
<dbReference type="Proteomes" id="UP001212997">
    <property type="component" value="Unassembled WGS sequence"/>
</dbReference>
<proteinExistence type="predicted"/>
<feature type="compositionally biased region" description="Low complexity" evidence="1">
    <location>
        <begin position="1"/>
        <end position="16"/>
    </location>
</feature>
<accession>A0AAD5V348</accession>
<protein>
    <recommendedName>
        <fullName evidence="4">C2H2-type domain-containing protein</fullName>
    </recommendedName>
</protein>
<evidence type="ECO:0008006" key="4">
    <source>
        <dbReference type="Google" id="ProtNLM"/>
    </source>
</evidence>
<feature type="compositionally biased region" description="Polar residues" evidence="1">
    <location>
        <begin position="44"/>
        <end position="64"/>
    </location>
</feature>
<feature type="compositionally biased region" description="Basic and acidic residues" evidence="1">
    <location>
        <begin position="26"/>
        <end position="38"/>
    </location>
</feature>
<organism evidence="2 3">
    <name type="scientific">Meripilus lineatus</name>
    <dbReference type="NCBI Taxonomy" id="2056292"/>
    <lineage>
        <taxon>Eukaryota</taxon>
        <taxon>Fungi</taxon>
        <taxon>Dikarya</taxon>
        <taxon>Basidiomycota</taxon>
        <taxon>Agaricomycotina</taxon>
        <taxon>Agaricomycetes</taxon>
        <taxon>Polyporales</taxon>
        <taxon>Meripilaceae</taxon>
        <taxon>Meripilus</taxon>
    </lineage>
</organism>
<dbReference type="EMBL" id="JANAWD010000174">
    <property type="protein sequence ID" value="KAJ3484837.1"/>
    <property type="molecule type" value="Genomic_DNA"/>
</dbReference>
<sequence>MHVDQADAVAQRQVDQLLPPPPTQWHQERNLEATRPSEHFPLQETDSSSPSTIYTGGRSSIDQTTLVGPVPRRVYQWPPPSPSLRPKSTLEALGQSEHLSCQDAKRDDPSMISTGAKPSGSRTTDLEGNPELLSLGVPLKALGKVPQTSGPSLPDHGSIHTVTECLSGAQKTDSMDVDSQGPSWRSSAPNPYFREMQTARNTHQHGWTVTGHGTGPITETITSRAPVSNQQGSHSAFNIPQPQASYQLPCFFGGCDLLFTTRAQCILHLETHFPKRFQCFVCGRRFFTEPATTAHFRQYAGGPRTDYGAAAYGSMLCYIPDDVTCQRAAGALELVKVGGVLNFCTRGPYWKEPQYQNQLRTPVPDDFLD</sequence>
<name>A0AAD5V348_9APHY</name>
<evidence type="ECO:0000313" key="3">
    <source>
        <dbReference type="Proteomes" id="UP001212997"/>
    </source>
</evidence>
<evidence type="ECO:0000256" key="1">
    <source>
        <dbReference type="SAM" id="MobiDB-lite"/>
    </source>
</evidence>
<comment type="caution">
    <text evidence="2">The sequence shown here is derived from an EMBL/GenBank/DDBJ whole genome shotgun (WGS) entry which is preliminary data.</text>
</comment>
<feature type="region of interest" description="Disordered" evidence="1">
    <location>
        <begin position="100"/>
        <end position="128"/>
    </location>
</feature>